<evidence type="ECO:0000259" key="7">
    <source>
        <dbReference type="Pfam" id="PF03176"/>
    </source>
</evidence>
<evidence type="ECO:0000256" key="5">
    <source>
        <dbReference type="ARBA" id="ARBA00023136"/>
    </source>
</evidence>
<comment type="subcellular location">
    <subcellularLocation>
        <location evidence="1">Cell membrane</location>
        <topology evidence="1">Multi-pass membrane protein</topology>
    </subcellularLocation>
</comment>
<dbReference type="GO" id="GO:0005886">
    <property type="term" value="C:plasma membrane"/>
    <property type="evidence" value="ECO:0007669"/>
    <property type="project" value="UniProtKB-SubCell"/>
</dbReference>
<dbReference type="AlphaFoldDB" id="A0A7C4LMM0"/>
<gene>
    <name evidence="8" type="ORF">ENS64_16580</name>
</gene>
<evidence type="ECO:0000256" key="3">
    <source>
        <dbReference type="ARBA" id="ARBA00022692"/>
    </source>
</evidence>
<organism evidence="8">
    <name type="scientific">Schlesneria paludicola</name>
    <dbReference type="NCBI Taxonomy" id="360056"/>
    <lineage>
        <taxon>Bacteria</taxon>
        <taxon>Pseudomonadati</taxon>
        <taxon>Planctomycetota</taxon>
        <taxon>Planctomycetia</taxon>
        <taxon>Planctomycetales</taxon>
        <taxon>Planctomycetaceae</taxon>
        <taxon>Schlesneria</taxon>
    </lineage>
</organism>
<feature type="transmembrane region" description="Helical" evidence="6">
    <location>
        <begin position="644"/>
        <end position="667"/>
    </location>
</feature>
<dbReference type="InterPro" id="IPR004869">
    <property type="entry name" value="MMPL_dom"/>
</dbReference>
<keyword evidence="4 6" id="KW-1133">Transmembrane helix</keyword>
<feature type="transmembrane region" description="Helical" evidence="6">
    <location>
        <begin position="189"/>
        <end position="205"/>
    </location>
</feature>
<evidence type="ECO:0000313" key="8">
    <source>
        <dbReference type="EMBL" id="HGT40862.1"/>
    </source>
</evidence>
<feature type="transmembrane region" description="Helical" evidence="6">
    <location>
        <begin position="313"/>
        <end position="336"/>
    </location>
</feature>
<reference evidence="8" key="1">
    <citation type="journal article" date="2020" name="mSystems">
        <title>Genome- and Community-Level Interaction Insights into Carbon Utilization and Element Cycling Functions of Hydrothermarchaeota in Hydrothermal Sediment.</title>
        <authorList>
            <person name="Zhou Z."/>
            <person name="Liu Y."/>
            <person name="Xu W."/>
            <person name="Pan J."/>
            <person name="Luo Z.H."/>
            <person name="Li M."/>
        </authorList>
    </citation>
    <scope>NUCLEOTIDE SEQUENCE [LARGE SCALE GENOMIC DNA]</scope>
    <source>
        <strain evidence="8">SpSt-508</strain>
    </source>
</reference>
<feature type="transmembrane region" description="Helical" evidence="6">
    <location>
        <begin position="595"/>
        <end position="617"/>
    </location>
</feature>
<accession>A0A7C4LMM0</accession>
<evidence type="ECO:0000256" key="4">
    <source>
        <dbReference type="ARBA" id="ARBA00022989"/>
    </source>
</evidence>
<sequence length="729" mass="79892">MISYFYQQNGRLLLALVALTFPFFYWQANTIKSNNDIETWLPRKTEVRQEYERFKREFGAEEIIVVALERSVADPQLVESLAGRLERLAGIRAVWTPERMTEQMASLGVPRDEAQRRIQGLLEAPSGELIGIVALMSEAGAKDRAGVVAAVRRELDYCRLQAPHAALNGAPVVVTELDRLGSQHSSRRFFMITMLVCLTLLYVFFGHWGMAWSTLGITLWGIYVTQTVLAWCGGEMNFIMGSLSVMVMIFTLSIAVHFVSYYSEAKQAGAADPLALALKEAWNPCALSTVTTLLGLISLNVSDILPVAQFGYAAALGAIIALAVGLGIMPALTVVWPHCETRSLCFRLDYGEWADFVAAHRKQILALAGVLVVLTGVGLLRLQSDVDPVEFLPRQSSVLADLQRIERDLTGVDSIEAVVDFGDSDLPFVDRMLKVRTLEKKIGAHPGVRHTLSAASFFPEELPDSAFAAARMLSRAQANGADAGWVVDDQRLWRISARLHRQHGLSPVRVLNDLEQQLAGEPVRFTGLAPLLKSAQIEIFNGFWQSFTAACLTISLVMILSLRSLLAGIVAMVPNIIPIWLVFGGLGFLGTPVDIGMMMTGSIALGISVDCTFHFLVHYREAYRGGCTSPEACRRALIHSGEPMLESTLICSLGMLALCLSSFVPTARFGGMMAAQMLASVLGELVILPALLCVRPKRRESRWLMHSSHAAVPAAPHCAEPRPVREYAA</sequence>
<dbReference type="Pfam" id="PF03176">
    <property type="entry name" value="MMPL"/>
    <property type="match status" value="2"/>
</dbReference>
<comment type="caution">
    <text evidence="8">The sequence shown here is derived from an EMBL/GenBank/DDBJ whole genome shotgun (WGS) entry which is preliminary data.</text>
</comment>
<dbReference type="Gene3D" id="1.20.1640.10">
    <property type="entry name" value="Multidrug efflux transporter AcrB transmembrane domain"/>
    <property type="match status" value="2"/>
</dbReference>
<feature type="transmembrane region" description="Helical" evidence="6">
    <location>
        <begin position="281"/>
        <end position="301"/>
    </location>
</feature>
<feature type="domain" description="Membrane transport protein MMPL" evidence="7">
    <location>
        <begin position="392"/>
        <end position="698"/>
    </location>
</feature>
<dbReference type="EMBL" id="DSVQ01000019">
    <property type="protein sequence ID" value="HGT40862.1"/>
    <property type="molecule type" value="Genomic_DNA"/>
</dbReference>
<protein>
    <submittedName>
        <fullName evidence="8">RND transporter</fullName>
    </submittedName>
</protein>
<evidence type="ECO:0000256" key="1">
    <source>
        <dbReference type="ARBA" id="ARBA00004651"/>
    </source>
</evidence>
<proteinExistence type="predicted"/>
<feature type="transmembrane region" description="Helical" evidence="6">
    <location>
        <begin position="673"/>
        <end position="694"/>
    </location>
</feature>
<evidence type="ECO:0000256" key="2">
    <source>
        <dbReference type="ARBA" id="ARBA00022475"/>
    </source>
</evidence>
<feature type="transmembrane region" description="Helical" evidence="6">
    <location>
        <begin position="543"/>
        <end position="562"/>
    </location>
</feature>
<evidence type="ECO:0000256" key="6">
    <source>
        <dbReference type="SAM" id="Phobius"/>
    </source>
</evidence>
<dbReference type="PANTHER" id="PTHR33406:SF12">
    <property type="entry name" value="BLR2997 PROTEIN"/>
    <property type="match status" value="1"/>
</dbReference>
<keyword evidence="2" id="KW-1003">Cell membrane</keyword>
<feature type="transmembrane region" description="Helical" evidence="6">
    <location>
        <begin position="12"/>
        <end position="28"/>
    </location>
</feature>
<name>A0A7C4LMM0_9PLAN</name>
<keyword evidence="5 6" id="KW-0472">Membrane</keyword>
<feature type="transmembrane region" description="Helical" evidence="6">
    <location>
        <begin position="238"/>
        <end position="261"/>
    </location>
</feature>
<dbReference type="SUPFAM" id="SSF82866">
    <property type="entry name" value="Multidrug efflux transporter AcrB transmembrane domain"/>
    <property type="match status" value="2"/>
</dbReference>
<feature type="transmembrane region" description="Helical" evidence="6">
    <location>
        <begin position="569"/>
        <end position="589"/>
    </location>
</feature>
<dbReference type="InterPro" id="IPR050545">
    <property type="entry name" value="Mycobact_MmpL"/>
</dbReference>
<feature type="domain" description="Membrane transport protein MMPL" evidence="7">
    <location>
        <begin position="132"/>
        <end position="335"/>
    </location>
</feature>
<dbReference type="PANTHER" id="PTHR33406">
    <property type="entry name" value="MEMBRANE PROTEIN MJ1562-RELATED"/>
    <property type="match status" value="1"/>
</dbReference>
<keyword evidence="3 6" id="KW-0812">Transmembrane</keyword>